<evidence type="ECO:0000256" key="5">
    <source>
        <dbReference type="RuleBase" id="RU004328"/>
    </source>
</evidence>
<feature type="chain" id="PRO_5029808943" description="RING-type domain-containing protein" evidence="8">
    <location>
        <begin position="25"/>
        <end position="302"/>
    </location>
</feature>
<name>A0A7J8Y5Q8_GOSAI</name>
<dbReference type="PANTHER" id="PTHR46592">
    <property type="entry name" value="RING-H2 FINGER PROTEIN ATL67"/>
    <property type="match status" value="1"/>
</dbReference>
<dbReference type="GO" id="GO:0008270">
    <property type="term" value="F:zinc ion binding"/>
    <property type="evidence" value="ECO:0007669"/>
    <property type="project" value="UniProtKB-KW"/>
</dbReference>
<organism evidence="10 11">
    <name type="scientific">Gossypium aridum</name>
    <name type="common">American cotton</name>
    <name type="synonym">Erioxylum aridum</name>
    <dbReference type="NCBI Taxonomy" id="34290"/>
    <lineage>
        <taxon>Eukaryota</taxon>
        <taxon>Viridiplantae</taxon>
        <taxon>Streptophyta</taxon>
        <taxon>Embryophyta</taxon>
        <taxon>Tracheophyta</taxon>
        <taxon>Spermatophyta</taxon>
        <taxon>Magnoliopsida</taxon>
        <taxon>eudicotyledons</taxon>
        <taxon>Gunneridae</taxon>
        <taxon>Pentapetalae</taxon>
        <taxon>rosids</taxon>
        <taxon>malvids</taxon>
        <taxon>Malvales</taxon>
        <taxon>Malvaceae</taxon>
        <taxon>Malvoideae</taxon>
        <taxon>Gossypium</taxon>
    </lineage>
</organism>
<dbReference type="SMART" id="SM00184">
    <property type="entry name" value="RING"/>
    <property type="match status" value="1"/>
</dbReference>
<dbReference type="GO" id="GO:0016740">
    <property type="term" value="F:transferase activity"/>
    <property type="evidence" value="ECO:0007669"/>
    <property type="project" value="InterPro"/>
</dbReference>
<proteinExistence type="inferred from homology"/>
<dbReference type="PANTHER" id="PTHR46592:SF14">
    <property type="entry name" value="RING-TYPE DOMAIN-CONTAINING PROTEIN"/>
    <property type="match status" value="1"/>
</dbReference>
<evidence type="ECO:0000313" key="10">
    <source>
        <dbReference type="EMBL" id="MBA0694916.1"/>
    </source>
</evidence>
<evidence type="ECO:0000256" key="4">
    <source>
        <dbReference type="PROSITE-ProRule" id="PRU00175"/>
    </source>
</evidence>
<sequence length="302" mass="32157">MIIKQLLAFAAVVMLASLVVSVNGSEFAFYKLSLIWPNSVCKITNCKAPIPTYFTIHGLWPTFGNGIPVPPYDPASNKCNPNPTSPNDIVLTLQAPLPCFKATIYISPSFSFLSSHSLGGRILVMSTADLPVSTTGVGLGYGIAIAVSILVLISTIMLASYACVRVKASGSGNRSRRNSNGGNSNGTSRGITEDDSMDVATVVVGLDGPVIESYPKIIVGESRRLPKPNNGPCCICLTEYQPKDQIRCIPDCEHCFHVDCIDEWLRMNGTCPLCRNSPAPSQGPTPSTTPLSALVPLALNGR</sequence>
<keyword evidence="3" id="KW-0456">Lyase</keyword>
<keyword evidence="7" id="KW-1133">Transmembrane helix</keyword>
<dbReference type="GO" id="GO:0016567">
    <property type="term" value="P:protein ubiquitination"/>
    <property type="evidence" value="ECO:0007669"/>
    <property type="project" value="InterPro"/>
</dbReference>
<dbReference type="InterPro" id="IPR036430">
    <property type="entry name" value="RNase_T2-like_sf"/>
</dbReference>
<reference evidence="10 11" key="1">
    <citation type="journal article" date="2019" name="Genome Biol. Evol.">
        <title>Insights into the evolution of the New World diploid cottons (Gossypium, subgenus Houzingenia) based on genome sequencing.</title>
        <authorList>
            <person name="Grover C.E."/>
            <person name="Arick M.A. 2nd"/>
            <person name="Thrash A."/>
            <person name="Conover J.L."/>
            <person name="Sanders W.S."/>
            <person name="Peterson D.G."/>
            <person name="Frelichowski J.E."/>
            <person name="Scheffler J.A."/>
            <person name="Scheffler B.E."/>
            <person name="Wendel J.F."/>
        </authorList>
    </citation>
    <scope>NUCLEOTIDE SEQUENCE [LARGE SCALE GENOMIC DNA]</scope>
    <source>
        <strain evidence="10">185</strain>
        <tissue evidence="10">Leaf</tissue>
    </source>
</reference>
<accession>A0A7J8Y5Q8</accession>
<keyword evidence="4" id="KW-0863">Zinc-finger</keyword>
<feature type="signal peptide" evidence="8">
    <location>
        <begin position="1"/>
        <end position="24"/>
    </location>
</feature>
<feature type="transmembrane region" description="Helical" evidence="7">
    <location>
        <begin position="139"/>
        <end position="164"/>
    </location>
</feature>
<dbReference type="SUPFAM" id="SSF57850">
    <property type="entry name" value="RING/U-box"/>
    <property type="match status" value="1"/>
</dbReference>
<evidence type="ECO:0000256" key="2">
    <source>
        <dbReference type="ARBA" id="ARBA00022722"/>
    </source>
</evidence>
<dbReference type="Pfam" id="PF13639">
    <property type="entry name" value="zf-RING_2"/>
    <property type="match status" value="1"/>
</dbReference>
<keyword evidence="7" id="KW-0812">Transmembrane</keyword>
<comment type="similarity">
    <text evidence="1 5">Belongs to the RNase T2 family.</text>
</comment>
<keyword evidence="8" id="KW-0732">Signal</keyword>
<dbReference type="GO" id="GO:0033897">
    <property type="term" value="F:ribonuclease T2 activity"/>
    <property type="evidence" value="ECO:0007669"/>
    <property type="project" value="InterPro"/>
</dbReference>
<dbReference type="PROSITE" id="PS00530">
    <property type="entry name" value="RNASE_T2_1"/>
    <property type="match status" value="1"/>
</dbReference>
<keyword evidence="4" id="KW-0479">Metal-binding</keyword>
<gene>
    <name evidence="10" type="ORF">Goari_005178</name>
</gene>
<evidence type="ECO:0000313" key="11">
    <source>
        <dbReference type="Proteomes" id="UP000593577"/>
    </source>
</evidence>
<evidence type="ECO:0000256" key="8">
    <source>
        <dbReference type="SAM" id="SignalP"/>
    </source>
</evidence>
<dbReference type="InterPro" id="IPR013083">
    <property type="entry name" value="Znf_RING/FYVE/PHD"/>
</dbReference>
<comment type="caution">
    <text evidence="10">The sequence shown here is derived from an EMBL/GenBank/DDBJ whole genome shotgun (WGS) entry which is preliminary data.</text>
</comment>
<dbReference type="InterPro" id="IPR001841">
    <property type="entry name" value="Znf_RING"/>
</dbReference>
<dbReference type="PROSITE" id="PS50089">
    <property type="entry name" value="ZF_RING_2"/>
    <property type="match status" value="1"/>
</dbReference>
<keyword evidence="4" id="KW-0862">Zinc</keyword>
<protein>
    <recommendedName>
        <fullName evidence="9">RING-type domain-containing protein</fullName>
    </recommendedName>
</protein>
<dbReference type="Gene3D" id="3.30.40.10">
    <property type="entry name" value="Zinc/RING finger domain, C3HC4 (zinc finger)"/>
    <property type="match status" value="1"/>
</dbReference>
<evidence type="ECO:0000256" key="7">
    <source>
        <dbReference type="SAM" id="Phobius"/>
    </source>
</evidence>
<dbReference type="Proteomes" id="UP000593577">
    <property type="component" value="Unassembled WGS sequence"/>
</dbReference>
<keyword evidence="2" id="KW-0378">Hydrolase</keyword>
<keyword evidence="11" id="KW-1185">Reference proteome</keyword>
<dbReference type="GO" id="GO:0003723">
    <property type="term" value="F:RNA binding"/>
    <property type="evidence" value="ECO:0007669"/>
    <property type="project" value="InterPro"/>
</dbReference>
<dbReference type="Gene3D" id="3.90.730.10">
    <property type="entry name" value="Ribonuclease T2-like"/>
    <property type="match status" value="1"/>
</dbReference>
<dbReference type="InterPro" id="IPR001568">
    <property type="entry name" value="RNase_T2-like"/>
</dbReference>
<dbReference type="EMBL" id="JABFAA010000010">
    <property type="protein sequence ID" value="MBA0694916.1"/>
    <property type="molecule type" value="Genomic_DNA"/>
</dbReference>
<dbReference type="InterPro" id="IPR018188">
    <property type="entry name" value="RNase_T2_His_AS_1"/>
</dbReference>
<evidence type="ECO:0000259" key="9">
    <source>
        <dbReference type="PROSITE" id="PS50089"/>
    </source>
</evidence>
<evidence type="ECO:0000256" key="1">
    <source>
        <dbReference type="ARBA" id="ARBA00007469"/>
    </source>
</evidence>
<dbReference type="AlphaFoldDB" id="A0A7J8Y5Q8"/>
<evidence type="ECO:0000256" key="3">
    <source>
        <dbReference type="ARBA" id="ARBA00023239"/>
    </source>
</evidence>
<evidence type="ECO:0000256" key="6">
    <source>
        <dbReference type="SAM" id="MobiDB-lite"/>
    </source>
</evidence>
<dbReference type="InterPro" id="IPR044289">
    <property type="entry name" value="ATL67-70"/>
</dbReference>
<feature type="compositionally biased region" description="Low complexity" evidence="6">
    <location>
        <begin position="170"/>
        <end position="190"/>
    </location>
</feature>
<dbReference type="CDD" id="cd16461">
    <property type="entry name" value="RING-H2_EL5-like"/>
    <property type="match status" value="1"/>
</dbReference>
<keyword evidence="7" id="KW-0472">Membrane</keyword>
<dbReference type="Pfam" id="PF00445">
    <property type="entry name" value="Ribonuclease_T2"/>
    <property type="match status" value="1"/>
</dbReference>
<feature type="region of interest" description="Disordered" evidence="6">
    <location>
        <begin position="170"/>
        <end position="193"/>
    </location>
</feature>
<dbReference type="SUPFAM" id="SSF55895">
    <property type="entry name" value="Ribonuclease Rh-like"/>
    <property type="match status" value="1"/>
</dbReference>
<feature type="domain" description="RING-type" evidence="9">
    <location>
        <begin position="233"/>
        <end position="275"/>
    </location>
</feature>
<keyword evidence="2" id="KW-0540">Nuclease</keyword>